<organism evidence="2 3">
    <name type="scientific">Luteimonas terrae</name>
    <dbReference type="NCBI Taxonomy" id="1530191"/>
    <lineage>
        <taxon>Bacteria</taxon>
        <taxon>Pseudomonadati</taxon>
        <taxon>Pseudomonadota</taxon>
        <taxon>Gammaproteobacteria</taxon>
        <taxon>Lysobacterales</taxon>
        <taxon>Lysobacteraceae</taxon>
        <taxon>Luteimonas</taxon>
    </lineage>
</organism>
<reference evidence="2 3" key="1">
    <citation type="submission" date="2023-07" db="EMBL/GenBank/DDBJ databases">
        <title>Sorghum-associated microbial communities from plants grown in Nebraska, USA.</title>
        <authorList>
            <person name="Schachtman D."/>
        </authorList>
    </citation>
    <scope>NUCLEOTIDE SEQUENCE [LARGE SCALE GENOMIC DNA]</scope>
    <source>
        <strain evidence="2 3">4099</strain>
    </source>
</reference>
<keyword evidence="2" id="KW-0449">Lipoprotein</keyword>
<dbReference type="RefSeq" id="WP_310236461.1">
    <property type="nucleotide sequence ID" value="NZ_JAVDWO010000010.1"/>
</dbReference>
<dbReference type="PROSITE" id="PS51257">
    <property type="entry name" value="PROKAR_LIPOPROTEIN"/>
    <property type="match status" value="1"/>
</dbReference>
<dbReference type="EMBL" id="JAVDWO010000010">
    <property type="protein sequence ID" value="MDR7193843.1"/>
    <property type="molecule type" value="Genomic_DNA"/>
</dbReference>
<protein>
    <submittedName>
        <fullName evidence="2">Lipoprotein YajG</fullName>
    </submittedName>
</protein>
<keyword evidence="3" id="KW-1185">Reference proteome</keyword>
<keyword evidence="1" id="KW-0732">Signal</keyword>
<feature type="chain" id="PRO_5046274283" evidence="1">
    <location>
        <begin position="21"/>
        <end position="77"/>
    </location>
</feature>
<proteinExistence type="predicted"/>
<evidence type="ECO:0000256" key="1">
    <source>
        <dbReference type="SAM" id="SignalP"/>
    </source>
</evidence>
<feature type="signal peptide" evidence="1">
    <location>
        <begin position="1"/>
        <end position="20"/>
    </location>
</feature>
<accession>A0ABU1XZ16</accession>
<dbReference type="Proteomes" id="UP001256588">
    <property type="component" value="Unassembled WGS sequence"/>
</dbReference>
<comment type="caution">
    <text evidence="2">The sequence shown here is derived from an EMBL/GenBank/DDBJ whole genome shotgun (WGS) entry which is preliminary data.</text>
</comment>
<name>A0ABU1XZ16_9GAMM</name>
<gene>
    <name evidence="2" type="ORF">J2W68_002580</name>
</gene>
<sequence length="77" mass="8662">MRYHLRAIVLLSICTLAACASTSTRLADAPPAGVRVQSADPLRITTDDDYVARVNREAQRRGLHVQWINPPLRRPRN</sequence>
<evidence type="ECO:0000313" key="3">
    <source>
        <dbReference type="Proteomes" id="UP001256588"/>
    </source>
</evidence>
<evidence type="ECO:0000313" key="2">
    <source>
        <dbReference type="EMBL" id="MDR7193843.1"/>
    </source>
</evidence>